<dbReference type="PATRIC" id="fig|253.9.peg.2406"/>
<dbReference type="Proteomes" id="UP000037953">
    <property type="component" value="Unassembled WGS sequence"/>
</dbReference>
<evidence type="ECO:0000313" key="2">
    <source>
        <dbReference type="EMBL" id="KPE52325.1"/>
    </source>
</evidence>
<dbReference type="AlphaFoldDB" id="A0A0N0ZX71"/>
<sequence>MKTKIYSLALALTAISAFSQVGINTATPSATLDVNGTVKVRDIPASPTLPGYDILALNQGSAQVSKVDPQVLFNSISNPTVFAAKKTSGFSLLSLQIFPTDFKVINFVAAERNIGSGALFSDTDYSYVIPSTGVYQVGFSFRYGAGLQAELLGTTGPGIGILRTRNNVATLIDNRTFNGLTIPLVLSLTISEADVSSLYSFQANDRVSFGITGSGFVNANVLGTSVGSFYIYKVSN</sequence>
<comment type="caution">
    <text evidence="2">The sequence shown here is derived from an EMBL/GenBank/DDBJ whole genome shotgun (WGS) entry which is preliminary data.</text>
</comment>
<reference evidence="2 3" key="1">
    <citation type="journal article" date="2015" name="Genom Data">
        <title>Draft genome sequence of a multidrug-resistant Chryseobacterium indologenes isolate from Malaysia.</title>
        <authorList>
            <person name="Yu C.Y."/>
            <person name="Ang G.Y."/>
            <person name="Cheng H.J."/>
            <person name="Cheong Y.M."/>
            <person name="Yin W.F."/>
            <person name="Chan K.G."/>
        </authorList>
    </citation>
    <scope>NUCLEOTIDE SEQUENCE [LARGE SCALE GENOMIC DNA]</scope>
    <source>
        <strain evidence="2 3">CI_885</strain>
    </source>
</reference>
<feature type="chain" id="PRO_5005865191" description="C1q domain-containing protein" evidence="1">
    <location>
        <begin position="20"/>
        <end position="236"/>
    </location>
</feature>
<name>A0A0N0ZX71_CHRID</name>
<evidence type="ECO:0000256" key="1">
    <source>
        <dbReference type="SAM" id="SignalP"/>
    </source>
</evidence>
<feature type="signal peptide" evidence="1">
    <location>
        <begin position="1"/>
        <end position="19"/>
    </location>
</feature>
<dbReference type="EMBL" id="LJOD01000002">
    <property type="protein sequence ID" value="KPE52325.1"/>
    <property type="molecule type" value="Genomic_DNA"/>
</dbReference>
<evidence type="ECO:0000313" key="3">
    <source>
        <dbReference type="Proteomes" id="UP000037953"/>
    </source>
</evidence>
<protein>
    <recommendedName>
        <fullName evidence="4">C1q domain-containing protein</fullName>
    </recommendedName>
</protein>
<reference evidence="3" key="2">
    <citation type="submission" date="2015-09" db="EMBL/GenBank/DDBJ databases">
        <title>Draft genome sequence of a multidrug-resistant Chryseobacterium indologenes isolate from Malaysia.</title>
        <authorList>
            <person name="Yu C.Y."/>
            <person name="Ang G.Y."/>
            <person name="Chan K.-G."/>
        </authorList>
    </citation>
    <scope>NUCLEOTIDE SEQUENCE [LARGE SCALE GENOMIC DNA]</scope>
    <source>
        <strain evidence="3">CI_885</strain>
    </source>
</reference>
<organism evidence="2 3">
    <name type="scientific">Chryseobacterium indologenes</name>
    <name type="common">Flavobacterium indologenes</name>
    <dbReference type="NCBI Taxonomy" id="253"/>
    <lineage>
        <taxon>Bacteria</taxon>
        <taxon>Pseudomonadati</taxon>
        <taxon>Bacteroidota</taxon>
        <taxon>Flavobacteriia</taxon>
        <taxon>Flavobacteriales</taxon>
        <taxon>Weeksellaceae</taxon>
        <taxon>Chryseobacterium group</taxon>
        <taxon>Chryseobacterium</taxon>
    </lineage>
</organism>
<dbReference type="RefSeq" id="WP_062697083.1">
    <property type="nucleotide sequence ID" value="NZ_LJOD01000002.1"/>
</dbReference>
<keyword evidence="1" id="KW-0732">Signal</keyword>
<evidence type="ECO:0008006" key="4">
    <source>
        <dbReference type="Google" id="ProtNLM"/>
    </source>
</evidence>
<accession>A0A0N0ZX71</accession>
<proteinExistence type="predicted"/>
<dbReference type="OrthoDB" id="1345111at2"/>
<gene>
    <name evidence="2" type="ORF">AOB46_05490</name>
</gene>